<evidence type="ECO:0000256" key="8">
    <source>
        <dbReference type="HAMAP-Rule" id="MF_00265"/>
    </source>
</evidence>
<proteinExistence type="inferred from homology"/>
<sequence>MKYLLDTNICIYVIRNRPEHVAKRLKTVSVRHSVGLSSITAAELEYGVHKSTTPQKNAIALMKFLLPFEVIPFSEEAAPSYGKIRADLEVRGKPIGANDMLIAATALAGGFTLVTNNENEFNRIPGLKIENWVRGG</sequence>
<evidence type="ECO:0000256" key="4">
    <source>
        <dbReference type="ARBA" id="ARBA00022723"/>
    </source>
</evidence>
<comment type="caution">
    <text evidence="10">The sequence shown here is derived from an EMBL/GenBank/DDBJ whole genome shotgun (WGS) entry which is preliminary data.</text>
</comment>
<evidence type="ECO:0000259" key="9">
    <source>
        <dbReference type="Pfam" id="PF01850"/>
    </source>
</evidence>
<evidence type="ECO:0000256" key="3">
    <source>
        <dbReference type="ARBA" id="ARBA00022722"/>
    </source>
</evidence>
<keyword evidence="4 8" id="KW-0479">Metal-binding</keyword>
<keyword evidence="5 8" id="KW-0378">Hydrolase</keyword>
<dbReference type="Gene3D" id="3.40.50.1010">
    <property type="entry name" value="5'-nuclease"/>
    <property type="match status" value="1"/>
</dbReference>
<dbReference type="GO" id="GO:0016787">
    <property type="term" value="F:hydrolase activity"/>
    <property type="evidence" value="ECO:0007669"/>
    <property type="project" value="UniProtKB-KW"/>
</dbReference>
<reference evidence="10 11" key="1">
    <citation type="submission" date="2019-10" db="EMBL/GenBank/DDBJ databases">
        <title>Extracellular Electron Transfer in a Candidatus Methanoperedens spp. Enrichment Culture.</title>
        <authorList>
            <person name="Berger S."/>
            <person name="Rangel Shaw D."/>
            <person name="Berben T."/>
            <person name="In 'T Zandt M."/>
            <person name="Frank J."/>
            <person name="Reimann J."/>
            <person name="Jetten M.S.M."/>
            <person name="Welte C.U."/>
        </authorList>
    </citation>
    <scope>NUCLEOTIDE SEQUENCE [LARGE SCALE GENOMIC DNA]</scope>
    <source>
        <strain evidence="10">SB12</strain>
    </source>
</reference>
<dbReference type="EC" id="3.1.-.-" evidence="8"/>
<keyword evidence="6 8" id="KW-0460">Magnesium</keyword>
<evidence type="ECO:0000313" key="10">
    <source>
        <dbReference type="EMBL" id="KAB2930722.1"/>
    </source>
</evidence>
<gene>
    <name evidence="8" type="primary">vapC</name>
    <name evidence="10" type="ORF">F9K24_15920</name>
</gene>
<dbReference type="EMBL" id="WBUI01000018">
    <property type="protein sequence ID" value="KAB2930722.1"/>
    <property type="molecule type" value="Genomic_DNA"/>
</dbReference>
<dbReference type="CDD" id="cd09881">
    <property type="entry name" value="PIN_VapC4-5_FitB-like"/>
    <property type="match status" value="1"/>
</dbReference>
<feature type="domain" description="PIN" evidence="9">
    <location>
        <begin position="3"/>
        <end position="126"/>
    </location>
</feature>
<keyword evidence="8" id="KW-0800">Toxin</keyword>
<dbReference type="InterPro" id="IPR002716">
    <property type="entry name" value="PIN_dom"/>
</dbReference>
<dbReference type="InterPro" id="IPR050556">
    <property type="entry name" value="Type_II_TA_system_RNase"/>
</dbReference>
<keyword evidence="3 8" id="KW-0540">Nuclease</keyword>
<organism evidence="10 11">
    <name type="scientific">Leptonema illini</name>
    <dbReference type="NCBI Taxonomy" id="183"/>
    <lineage>
        <taxon>Bacteria</taxon>
        <taxon>Pseudomonadati</taxon>
        <taxon>Spirochaetota</taxon>
        <taxon>Spirochaetia</taxon>
        <taxon>Leptospirales</taxon>
        <taxon>Leptospiraceae</taxon>
        <taxon>Leptonema</taxon>
    </lineage>
</organism>
<evidence type="ECO:0000313" key="11">
    <source>
        <dbReference type="Proteomes" id="UP000460298"/>
    </source>
</evidence>
<comment type="similarity">
    <text evidence="7 8">Belongs to the PINc/VapC protein family.</text>
</comment>
<dbReference type="GO" id="GO:0000287">
    <property type="term" value="F:magnesium ion binding"/>
    <property type="evidence" value="ECO:0007669"/>
    <property type="project" value="UniProtKB-UniRule"/>
</dbReference>
<feature type="binding site" evidence="8">
    <location>
        <position position="6"/>
    </location>
    <ligand>
        <name>Mg(2+)</name>
        <dbReference type="ChEBI" id="CHEBI:18420"/>
    </ligand>
</feature>
<evidence type="ECO:0000256" key="2">
    <source>
        <dbReference type="ARBA" id="ARBA00022649"/>
    </source>
</evidence>
<accession>A0A833GZE4</accession>
<comment type="function">
    <text evidence="8">Toxic component of a toxin-antitoxin (TA) system. An RNase.</text>
</comment>
<feature type="binding site" evidence="8">
    <location>
        <position position="99"/>
    </location>
    <ligand>
        <name>Mg(2+)</name>
        <dbReference type="ChEBI" id="CHEBI:18420"/>
    </ligand>
</feature>
<dbReference type="InterPro" id="IPR022907">
    <property type="entry name" value="VapC_family"/>
</dbReference>
<dbReference type="InterPro" id="IPR029060">
    <property type="entry name" value="PIN-like_dom_sf"/>
</dbReference>
<evidence type="ECO:0000256" key="7">
    <source>
        <dbReference type="ARBA" id="ARBA00038093"/>
    </source>
</evidence>
<dbReference type="PANTHER" id="PTHR33653">
    <property type="entry name" value="RIBONUCLEASE VAPC2"/>
    <property type="match status" value="1"/>
</dbReference>
<evidence type="ECO:0000256" key="5">
    <source>
        <dbReference type="ARBA" id="ARBA00022801"/>
    </source>
</evidence>
<dbReference type="GO" id="GO:0004540">
    <property type="term" value="F:RNA nuclease activity"/>
    <property type="evidence" value="ECO:0007669"/>
    <property type="project" value="InterPro"/>
</dbReference>
<protein>
    <recommendedName>
        <fullName evidence="8">Ribonuclease VapC</fullName>
        <shortName evidence="8">RNase VapC</shortName>
        <ecNumber evidence="8">3.1.-.-</ecNumber>
    </recommendedName>
    <alternativeName>
        <fullName evidence="8">Toxin VapC</fullName>
    </alternativeName>
</protein>
<dbReference type="GO" id="GO:0090729">
    <property type="term" value="F:toxin activity"/>
    <property type="evidence" value="ECO:0007669"/>
    <property type="project" value="UniProtKB-KW"/>
</dbReference>
<dbReference type="AlphaFoldDB" id="A0A833GZE4"/>
<dbReference type="HAMAP" id="MF_00265">
    <property type="entry name" value="VapC_Nob1"/>
    <property type="match status" value="1"/>
</dbReference>
<dbReference type="SUPFAM" id="SSF88723">
    <property type="entry name" value="PIN domain-like"/>
    <property type="match status" value="1"/>
</dbReference>
<evidence type="ECO:0000256" key="1">
    <source>
        <dbReference type="ARBA" id="ARBA00001946"/>
    </source>
</evidence>
<comment type="cofactor">
    <cofactor evidence="1 8">
        <name>Mg(2+)</name>
        <dbReference type="ChEBI" id="CHEBI:18420"/>
    </cofactor>
</comment>
<dbReference type="Pfam" id="PF01850">
    <property type="entry name" value="PIN"/>
    <property type="match status" value="1"/>
</dbReference>
<dbReference type="PANTHER" id="PTHR33653:SF1">
    <property type="entry name" value="RIBONUCLEASE VAPC2"/>
    <property type="match status" value="1"/>
</dbReference>
<dbReference type="Proteomes" id="UP000460298">
    <property type="component" value="Unassembled WGS sequence"/>
</dbReference>
<evidence type="ECO:0000256" key="6">
    <source>
        <dbReference type="ARBA" id="ARBA00022842"/>
    </source>
</evidence>
<name>A0A833GZE4_9LEPT</name>
<keyword evidence="2 8" id="KW-1277">Toxin-antitoxin system</keyword>